<dbReference type="AlphaFoldDB" id="S5ZZ38"/>
<dbReference type="Gene3D" id="2.60.120.200">
    <property type="match status" value="1"/>
</dbReference>
<dbReference type="InterPro" id="IPR013783">
    <property type="entry name" value="Ig-like_fold"/>
</dbReference>
<dbReference type="Proteomes" id="UP000015620">
    <property type="component" value="Chromosome"/>
</dbReference>
<gene>
    <name evidence="3" type="ORF">TPE_0967</name>
</gene>
<dbReference type="STRING" id="1291379.TPE_0967"/>
<reference evidence="3 4" key="1">
    <citation type="journal article" date="2013" name="PLoS ONE">
        <title>Genome-Wide Relatedness of Treponema pedis, from Gingiva and Necrotic Skin Lesions of Pigs, with the Human Oral Pathogen Treponema denticola.</title>
        <authorList>
            <person name="Svartstrom O."/>
            <person name="Mushtaq M."/>
            <person name="Pringle M."/>
            <person name="Segerman B."/>
        </authorList>
    </citation>
    <scope>NUCLEOTIDE SEQUENCE [LARGE SCALE GENOMIC DNA]</scope>
    <source>
        <strain evidence="3">T A4</strain>
    </source>
</reference>
<dbReference type="SUPFAM" id="SSF49899">
    <property type="entry name" value="Concanavalin A-like lectins/glucanases"/>
    <property type="match status" value="1"/>
</dbReference>
<dbReference type="InterPro" id="IPR036116">
    <property type="entry name" value="FN3_sf"/>
</dbReference>
<feature type="chain" id="PRO_5004535562" evidence="1">
    <location>
        <begin position="29"/>
        <end position="507"/>
    </location>
</feature>
<evidence type="ECO:0000259" key="2">
    <source>
        <dbReference type="PROSITE" id="PS50853"/>
    </source>
</evidence>
<dbReference type="InterPro" id="IPR013320">
    <property type="entry name" value="ConA-like_dom_sf"/>
</dbReference>
<evidence type="ECO:0000256" key="1">
    <source>
        <dbReference type="SAM" id="SignalP"/>
    </source>
</evidence>
<dbReference type="PATRIC" id="fig|1291379.3.peg.964"/>
<name>S5ZZ38_9SPIR</name>
<dbReference type="OrthoDB" id="304972at2"/>
<dbReference type="SMR" id="S5ZZ38"/>
<dbReference type="PROSITE" id="PS50853">
    <property type="entry name" value="FN3"/>
    <property type="match status" value="1"/>
</dbReference>
<proteinExistence type="predicted"/>
<feature type="domain" description="Fibronectin type-III" evidence="2">
    <location>
        <begin position="407"/>
        <end position="504"/>
    </location>
</feature>
<evidence type="ECO:0000313" key="3">
    <source>
        <dbReference type="EMBL" id="AGT43463.1"/>
    </source>
</evidence>
<dbReference type="EMBL" id="CP004120">
    <property type="protein sequence ID" value="AGT43463.1"/>
    <property type="molecule type" value="Genomic_DNA"/>
</dbReference>
<dbReference type="GeneID" id="301089608"/>
<dbReference type="InterPro" id="IPR003961">
    <property type="entry name" value="FN3_dom"/>
</dbReference>
<keyword evidence="4" id="KW-1185">Reference proteome</keyword>
<dbReference type="KEGG" id="tped:TPE_0967"/>
<feature type="signal peptide" evidence="1">
    <location>
        <begin position="1"/>
        <end position="28"/>
    </location>
</feature>
<dbReference type="CDD" id="cd00063">
    <property type="entry name" value="FN3"/>
    <property type="match status" value="1"/>
</dbReference>
<dbReference type="SUPFAM" id="SSF49265">
    <property type="entry name" value="Fibronectin type III"/>
    <property type="match status" value="1"/>
</dbReference>
<dbReference type="Gene3D" id="2.60.40.10">
    <property type="entry name" value="Immunoglobulins"/>
    <property type="match status" value="1"/>
</dbReference>
<sequence length="507" mass="57076">MYKFKLALKRKILFILGFFCFSSFSVFNEEASLEFGGKSGWNNLLSSSNIKIRKGKFGYDSVGLTSSVSKTSSKTDMYISFDFDEPVEETGSYSLTEHSVIRTDSDKAKFGEGAGLCSPHSKTGGVKLMPMPDSFFAGNTILKSFTIEFWLYPQAAESGSKILKWWASLMDKKKTMYQNIIASILNNKLEWEFFNIWQDKNNKGIDVRLLGKSNIIPETWSHHLITYNDETGLLEYRMNGRTEDIIYLTSTGREGSQVMYSMLGTPSDVVIALNYSGLIDELKVVKQFTEPAMSWEVASLFEKYPLEGGRIETNIIDSGGKKSVAKMLKASFDNPAQTDVEFFIRSADSPFNWTENYPEWKTVKFNEAVKDITGRFFQIACDIYPDSNGTKSPLIHSIVFQYEKDGEPLPPAKVFAKALDGAVELIWAPSVDFDTKGYLIYFGEKKGEYQYPGSPIDAGNVTKYKIENLKNGKNYFFAIAAYDEENGAHSGATSKEVYARPLQSKKE</sequence>
<dbReference type="RefSeq" id="WP_020964763.1">
    <property type="nucleotide sequence ID" value="NC_022097.1"/>
</dbReference>
<dbReference type="HOGENOM" id="CLU_038154_0_0_12"/>
<organism evidence="3 4">
    <name type="scientific">Treponema pedis str. T A4</name>
    <dbReference type="NCBI Taxonomy" id="1291379"/>
    <lineage>
        <taxon>Bacteria</taxon>
        <taxon>Pseudomonadati</taxon>
        <taxon>Spirochaetota</taxon>
        <taxon>Spirochaetia</taxon>
        <taxon>Spirochaetales</taxon>
        <taxon>Treponemataceae</taxon>
        <taxon>Treponema</taxon>
    </lineage>
</organism>
<protein>
    <submittedName>
        <fullName evidence="3">Fibronectin type III</fullName>
    </submittedName>
</protein>
<evidence type="ECO:0000313" key="4">
    <source>
        <dbReference type="Proteomes" id="UP000015620"/>
    </source>
</evidence>
<accession>S5ZZ38</accession>
<keyword evidence="1" id="KW-0732">Signal</keyword>